<name>A0A3Q9IQ73_9BACT</name>
<dbReference type="PANTHER" id="PTHR30558:SF3">
    <property type="entry name" value="BIOPOLYMER TRANSPORT PROTEIN EXBD-RELATED"/>
    <property type="match status" value="1"/>
</dbReference>
<dbReference type="GO" id="GO:0015031">
    <property type="term" value="P:protein transport"/>
    <property type="evidence" value="ECO:0007669"/>
    <property type="project" value="UniProtKB-KW"/>
</dbReference>
<keyword evidence="7" id="KW-0653">Protein transport</keyword>
<evidence type="ECO:0000256" key="4">
    <source>
        <dbReference type="ARBA" id="ARBA00022692"/>
    </source>
</evidence>
<evidence type="ECO:0000256" key="1">
    <source>
        <dbReference type="ARBA" id="ARBA00004162"/>
    </source>
</evidence>
<evidence type="ECO:0000256" key="8">
    <source>
        <dbReference type="SAM" id="Coils"/>
    </source>
</evidence>
<comment type="subcellular location">
    <subcellularLocation>
        <location evidence="1">Cell membrane</location>
        <topology evidence="1">Single-pass membrane protein</topology>
    </subcellularLocation>
    <subcellularLocation>
        <location evidence="7">Cell membrane</location>
        <topology evidence="7">Single-pass type II membrane protein</topology>
    </subcellularLocation>
</comment>
<keyword evidence="3" id="KW-1003">Cell membrane</keyword>
<dbReference type="InterPro" id="IPR003400">
    <property type="entry name" value="ExbD"/>
</dbReference>
<proteinExistence type="inferred from homology"/>
<organism evidence="10 11">
    <name type="scientific">Butyricimonas faecalis</name>
    <dbReference type="NCBI Taxonomy" id="2093856"/>
    <lineage>
        <taxon>Bacteria</taxon>
        <taxon>Pseudomonadati</taxon>
        <taxon>Bacteroidota</taxon>
        <taxon>Bacteroidia</taxon>
        <taxon>Bacteroidales</taxon>
        <taxon>Odoribacteraceae</taxon>
        <taxon>Butyricimonas</taxon>
    </lineage>
</organism>
<dbReference type="EMBL" id="CP032819">
    <property type="protein sequence ID" value="AZS29293.1"/>
    <property type="molecule type" value="Genomic_DNA"/>
</dbReference>
<accession>A0A3Q9IQ73</accession>
<feature type="coiled-coil region" evidence="8">
    <location>
        <begin position="119"/>
        <end position="153"/>
    </location>
</feature>
<reference evidence="10 11" key="1">
    <citation type="submission" date="2018-10" db="EMBL/GenBank/DDBJ databases">
        <title>Butyricimonas faecalis sp. nov., isolated from human faeces and emended description of the genus Butyricimonas.</title>
        <authorList>
            <person name="Le Roy T."/>
            <person name="Van der Smissen P."/>
            <person name="Paquot A."/>
            <person name="Delzenne N."/>
            <person name="Muccioli G."/>
            <person name="Collet J.-F."/>
            <person name="Cani P.D."/>
        </authorList>
    </citation>
    <scope>NUCLEOTIDE SEQUENCE [LARGE SCALE GENOMIC DNA]</scope>
    <source>
        <strain evidence="10 11">H184</strain>
    </source>
</reference>
<dbReference type="GO" id="GO:0005886">
    <property type="term" value="C:plasma membrane"/>
    <property type="evidence" value="ECO:0007669"/>
    <property type="project" value="UniProtKB-SubCell"/>
</dbReference>
<evidence type="ECO:0000256" key="3">
    <source>
        <dbReference type="ARBA" id="ARBA00022475"/>
    </source>
</evidence>
<dbReference type="Pfam" id="PF02472">
    <property type="entry name" value="ExbD"/>
    <property type="match status" value="1"/>
</dbReference>
<feature type="transmembrane region" description="Helical" evidence="9">
    <location>
        <begin position="20"/>
        <end position="42"/>
    </location>
</feature>
<dbReference type="GO" id="GO:0022857">
    <property type="term" value="F:transmembrane transporter activity"/>
    <property type="evidence" value="ECO:0007669"/>
    <property type="project" value="InterPro"/>
</dbReference>
<evidence type="ECO:0000313" key="10">
    <source>
        <dbReference type="EMBL" id="AZS29293.1"/>
    </source>
</evidence>
<evidence type="ECO:0000313" key="11">
    <source>
        <dbReference type="Proteomes" id="UP000270673"/>
    </source>
</evidence>
<dbReference type="PANTHER" id="PTHR30558">
    <property type="entry name" value="EXBD MEMBRANE COMPONENT OF PMF-DRIVEN MACROMOLECULE IMPORT SYSTEM"/>
    <property type="match status" value="1"/>
</dbReference>
<keyword evidence="8" id="KW-0175">Coiled coil</keyword>
<dbReference type="RefSeq" id="WP_106480041.1">
    <property type="nucleotide sequence ID" value="NZ_CP032819.1"/>
</dbReference>
<dbReference type="OrthoDB" id="952702at2"/>
<gene>
    <name evidence="10" type="ORF">D8S85_06775</name>
</gene>
<evidence type="ECO:0000256" key="7">
    <source>
        <dbReference type="RuleBase" id="RU003879"/>
    </source>
</evidence>
<sequence length="223" mass="25858">MAEIQQKDSGERKKGKQKKFNVRVDFTPMVDMNMLLITFFMLCTSMSKPQTMEISMPRKDLLNEQEQNKVKASKAMTILLGKEGKVYYYMGEPDYENPEMVQETDFSPNGLRAILLGRNQAVMQKIRELKQKKANLEISNEEYLRESAEIRKAKDSPVVLIKATDFANYRNLIDVLDEMQICNIGRYAIMDITPGDLRLLQDKTHDGYADDLKEVIEYRELKP</sequence>
<keyword evidence="5 9" id="KW-1133">Transmembrane helix</keyword>
<comment type="similarity">
    <text evidence="2 7">Belongs to the ExbD/TolR family.</text>
</comment>
<dbReference type="KEGG" id="buy:D8S85_06775"/>
<dbReference type="AlphaFoldDB" id="A0A3Q9IQ73"/>
<protein>
    <submittedName>
        <fullName evidence="10">Biopolymer transporter ExbD</fullName>
    </submittedName>
</protein>
<evidence type="ECO:0000256" key="9">
    <source>
        <dbReference type="SAM" id="Phobius"/>
    </source>
</evidence>
<keyword evidence="4 7" id="KW-0812">Transmembrane</keyword>
<dbReference type="Proteomes" id="UP000270673">
    <property type="component" value="Chromosome"/>
</dbReference>
<keyword evidence="11" id="KW-1185">Reference proteome</keyword>
<keyword evidence="7" id="KW-0813">Transport</keyword>
<evidence type="ECO:0000256" key="2">
    <source>
        <dbReference type="ARBA" id="ARBA00005811"/>
    </source>
</evidence>
<keyword evidence="6 9" id="KW-0472">Membrane</keyword>
<evidence type="ECO:0000256" key="5">
    <source>
        <dbReference type="ARBA" id="ARBA00022989"/>
    </source>
</evidence>
<evidence type="ECO:0000256" key="6">
    <source>
        <dbReference type="ARBA" id="ARBA00023136"/>
    </source>
</evidence>